<accession>A0ACB9STH6</accession>
<name>A0ACB9STH6_HOLOL</name>
<dbReference type="Proteomes" id="UP001056778">
    <property type="component" value="Chromosome 7"/>
</dbReference>
<comment type="caution">
    <text evidence="1">The sequence shown here is derived from an EMBL/GenBank/DDBJ whole genome shotgun (WGS) entry which is preliminary data.</text>
</comment>
<proteinExistence type="predicted"/>
<organism evidence="1 2">
    <name type="scientific">Holotrichia oblita</name>
    <name type="common">Chafer beetle</name>
    <dbReference type="NCBI Taxonomy" id="644536"/>
    <lineage>
        <taxon>Eukaryota</taxon>
        <taxon>Metazoa</taxon>
        <taxon>Ecdysozoa</taxon>
        <taxon>Arthropoda</taxon>
        <taxon>Hexapoda</taxon>
        <taxon>Insecta</taxon>
        <taxon>Pterygota</taxon>
        <taxon>Neoptera</taxon>
        <taxon>Endopterygota</taxon>
        <taxon>Coleoptera</taxon>
        <taxon>Polyphaga</taxon>
        <taxon>Scarabaeiformia</taxon>
        <taxon>Scarabaeidae</taxon>
        <taxon>Melolonthinae</taxon>
        <taxon>Holotrichia</taxon>
    </lineage>
</organism>
<reference evidence="1" key="1">
    <citation type="submission" date="2022-04" db="EMBL/GenBank/DDBJ databases">
        <title>Chromosome-scale genome assembly of Holotrichia oblita Faldermann.</title>
        <authorList>
            <person name="Rongchong L."/>
        </authorList>
    </citation>
    <scope>NUCLEOTIDE SEQUENCE</scope>
    <source>
        <strain evidence="1">81SQS9</strain>
    </source>
</reference>
<sequence>MNLLAEEVADPSNGYRARRIEEKEEYEKEPQDEKLEDAVYLWFVQKRSQGEPISGPLLCEKALKMNKKPSGSEDFKAGTGLVKEV</sequence>
<evidence type="ECO:0000313" key="1">
    <source>
        <dbReference type="EMBL" id="KAI4458302.1"/>
    </source>
</evidence>
<gene>
    <name evidence="1" type="ORF">MML48_7g00010270</name>
</gene>
<dbReference type="EMBL" id="CM043021">
    <property type="protein sequence ID" value="KAI4458302.1"/>
    <property type="molecule type" value="Genomic_DNA"/>
</dbReference>
<keyword evidence="2" id="KW-1185">Reference proteome</keyword>
<evidence type="ECO:0000313" key="2">
    <source>
        <dbReference type="Proteomes" id="UP001056778"/>
    </source>
</evidence>
<protein>
    <submittedName>
        <fullName evidence="1">Homeobox-like domain superfamily</fullName>
    </submittedName>
</protein>